<keyword evidence="3" id="KW-1185">Reference proteome</keyword>
<dbReference type="EMBL" id="BAAAHC010000001">
    <property type="protein sequence ID" value="GAA0503219.1"/>
    <property type="molecule type" value="Genomic_DNA"/>
</dbReference>
<proteinExistence type="predicted"/>
<evidence type="ECO:0000313" key="3">
    <source>
        <dbReference type="Proteomes" id="UP001500220"/>
    </source>
</evidence>
<feature type="region of interest" description="Disordered" evidence="1">
    <location>
        <begin position="169"/>
        <end position="189"/>
    </location>
</feature>
<reference evidence="2 3" key="1">
    <citation type="journal article" date="2019" name="Int. J. Syst. Evol. Microbiol.">
        <title>The Global Catalogue of Microorganisms (GCM) 10K type strain sequencing project: providing services to taxonomists for standard genome sequencing and annotation.</title>
        <authorList>
            <consortium name="The Broad Institute Genomics Platform"/>
            <consortium name="The Broad Institute Genome Sequencing Center for Infectious Disease"/>
            <person name="Wu L."/>
            <person name="Ma J."/>
        </authorList>
    </citation>
    <scope>NUCLEOTIDE SEQUENCE [LARGE SCALE GENOMIC DNA]</scope>
    <source>
        <strain evidence="2 3">JCM 10664</strain>
    </source>
</reference>
<gene>
    <name evidence="2" type="ORF">GCM10009545_01060</name>
</gene>
<accession>A0ABN1BR31</accession>
<organism evidence="2 3">
    <name type="scientific">Saccharopolyspora thermophila</name>
    <dbReference type="NCBI Taxonomy" id="89367"/>
    <lineage>
        <taxon>Bacteria</taxon>
        <taxon>Bacillati</taxon>
        <taxon>Actinomycetota</taxon>
        <taxon>Actinomycetes</taxon>
        <taxon>Pseudonocardiales</taxon>
        <taxon>Pseudonocardiaceae</taxon>
        <taxon>Saccharopolyspora</taxon>
    </lineage>
</organism>
<name>A0ABN1BR31_9PSEU</name>
<dbReference type="Proteomes" id="UP001500220">
    <property type="component" value="Unassembled WGS sequence"/>
</dbReference>
<evidence type="ECO:0000256" key="1">
    <source>
        <dbReference type="SAM" id="MobiDB-lite"/>
    </source>
</evidence>
<evidence type="ECO:0008006" key="4">
    <source>
        <dbReference type="Google" id="ProtNLM"/>
    </source>
</evidence>
<dbReference type="InterPro" id="IPR036890">
    <property type="entry name" value="HATPase_C_sf"/>
</dbReference>
<comment type="caution">
    <text evidence="2">The sequence shown here is derived from an EMBL/GenBank/DDBJ whole genome shotgun (WGS) entry which is preliminary data.</text>
</comment>
<sequence length="208" mass="22305">MACLGPGRFGKSPPLWTSHPYELAKYGFRVTTRMEDDDQVNTQTAQVDDLRLIALPSAVNCAEMFVRFALAEWSLRELTDETTQLASDLVTAAVDSADPDTPGFLTIRLRLSGESLIIEVEDEQATIPPALAPGFANGRCGATALRGGGTLVWCEVPLPGGVSATAVPLPRRSRKRTAPAERAAEETAEIDPEVIKRLLSGLSNTDLG</sequence>
<protein>
    <recommendedName>
        <fullName evidence="4">Histidine kinase/HSP90-like ATPase domain-containing protein</fullName>
    </recommendedName>
</protein>
<evidence type="ECO:0000313" key="2">
    <source>
        <dbReference type="EMBL" id="GAA0503219.1"/>
    </source>
</evidence>
<dbReference type="Gene3D" id="3.30.565.10">
    <property type="entry name" value="Histidine kinase-like ATPase, C-terminal domain"/>
    <property type="match status" value="1"/>
</dbReference>